<keyword evidence="13" id="KW-0449">Lipoprotein</keyword>
<feature type="binding site" evidence="15">
    <location>
        <position position="64"/>
    </location>
    <ligand>
        <name>Zn(2+)</name>
        <dbReference type="ChEBI" id="CHEBI:29105"/>
        <label>2</label>
    </ligand>
</feature>
<accession>A0AAW0YFI5</accession>
<feature type="binding site" evidence="15">
    <location>
        <position position="179"/>
    </location>
    <ligand>
        <name>Mg(2+)</name>
        <dbReference type="ChEBI" id="CHEBI:18420"/>
    </ligand>
</feature>
<dbReference type="GO" id="GO:0098552">
    <property type="term" value="C:side of membrane"/>
    <property type="evidence" value="ECO:0007669"/>
    <property type="project" value="UniProtKB-KW"/>
</dbReference>
<dbReference type="GO" id="GO:0004035">
    <property type="term" value="F:alkaline phosphatase activity"/>
    <property type="evidence" value="ECO:0007669"/>
    <property type="project" value="UniProtKB-EC"/>
</dbReference>
<evidence type="ECO:0000256" key="18">
    <source>
        <dbReference type="SAM" id="SignalP"/>
    </source>
</evidence>
<comment type="catalytic activity">
    <reaction evidence="17">
        <text>a phosphate monoester + H2O = an alcohol + phosphate</text>
        <dbReference type="Rhea" id="RHEA:15017"/>
        <dbReference type="ChEBI" id="CHEBI:15377"/>
        <dbReference type="ChEBI" id="CHEBI:30879"/>
        <dbReference type="ChEBI" id="CHEBI:43474"/>
        <dbReference type="ChEBI" id="CHEBI:67140"/>
        <dbReference type="EC" id="3.1.3.1"/>
    </reaction>
</comment>
<dbReference type="PANTHER" id="PTHR11596:SF5">
    <property type="entry name" value="ALKALINE PHOSPHATASE"/>
    <property type="match status" value="1"/>
</dbReference>
<evidence type="ECO:0000313" key="19">
    <source>
        <dbReference type="EMBL" id="KAK8754100.1"/>
    </source>
</evidence>
<keyword evidence="12" id="KW-0325">Glycoprotein</keyword>
<dbReference type="Pfam" id="PF00245">
    <property type="entry name" value="Alk_phosphatase"/>
    <property type="match status" value="1"/>
</dbReference>
<organism evidence="19 20">
    <name type="scientific">Cherax quadricarinatus</name>
    <name type="common">Australian red claw crayfish</name>
    <dbReference type="NCBI Taxonomy" id="27406"/>
    <lineage>
        <taxon>Eukaryota</taxon>
        <taxon>Metazoa</taxon>
        <taxon>Ecdysozoa</taxon>
        <taxon>Arthropoda</taxon>
        <taxon>Crustacea</taxon>
        <taxon>Multicrustacea</taxon>
        <taxon>Malacostraca</taxon>
        <taxon>Eumalacostraca</taxon>
        <taxon>Eucarida</taxon>
        <taxon>Decapoda</taxon>
        <taxon>Pleocyemata</taxon>
        <taxon>Astacidea</taxon>
        <taxon>Parastacoidea</taxon>
        <taxon>Parastacidae</taxon>
        <taxon>Cherax</taxon>
    </lineage>
</organism>
<feature type="binding site" evidence="15">
    <location>
        <position position="335"/>
    </location>
    <ligand>
        <name>Mg(2+)</name>
        <dbReference type="ChEBI" id="CHEBI:18420"/>
    </ligand>
</feature>
<feature type="binding site" evidence="15">
    <location>
        <position position="463"/>
    </location>
    <ligand>
        <name>Zn(2+)</name>
        <dbReference type="ChEBI" id="CHEBI:29105"/>
        <label>2</label>
    </ligand>
</feature>
<name>A0AAW0YFI5_CHEQU</name>
<keyword evidence="6" id="KW-0336">GPI-anchor</keyword>
<evidence type="ECO:0000256" key="4">
    <source>
        <dbReference type="ARBA" id="ARBA00022475"/>
    </source>
</evidence>
<keyword evidence="9 15" id="KW-0862">Zinc</keyword>
<dbReference type="GO" id="GO:0046872">
    <property type="term" value="F:metal ion binding"/>
    <property type="evidence" value="ECO:0007669"/>
    <property type="project" value="UniProtKB-KW"/>
</dbReference>
<keyword evidence="18" id="KW-0732">Signal</keyword>
<dbReference type="FunFam" id="3.40.720.10:FF:000008">
    <property type="entry name" value="Alkaline phosphatase"/>
    <property type="match status" value="1"/>
</dbReference>
<reference evidence="19 20" key="1">
    <citation type="journal article" date="2024" name="BMC Genomics">
        <title>Genome assembly of redclaw crayfish (Cherax quadricarinatus) provides insights into its immune adaptation and hypoxia tolerance.</title>
        <authorList>
            <person name="Liu Z."/>
            <person name="Zheng J."/>
            <person name="Li H."/>
            <person name="Fang K."/>
            <person name="Wang S."/>
            <person name="He J."/>
            <person name="Zhou D."/>
            <person name="Weng S."/>
            <person name="Chi M."/>
            <person name="Gu Z."/>
            <person name="He J."/>
            <person name="Li F."/>
            <person name="Wang M."/>
        </authorList>
    </citation>
    <scope>NUCLEOTIDE SEQUENCE [LARGE SCALE GENOMIC DNA]</scope>
    <source>
        <strain evidence="19">ZL_2023a</strain>
    </source>
</reference>
<keyword evidence="20" id="KW-1185">Reference proteome</keyword>
<evidence type="ECO:0000256" key="12">
    <source>
        <dbReference type="ARBA" id="ARBA00023180"/>
    </source>
</evidence>
<feature type="binding site" evidence="15">
    <location>
        <position position="177"/>
    </location>
    <ligand>
        <name>Mg(2+)</name>
        <dbReference type="ChEBI" id="CHEBI:18420"/>
    </ligand>
</feature>
<keyword evidence="11" id="KW-0472">Membrane</keyword>
<evidence type="ECO:0000256" key="8">
    <source>
        <dbReference type="ARBA" id="ARBA00022801"/>
    </source>
</evidence>
<proteinExistence type="inferred from homology"/>
<evidence type="ECO:0000256" key="13">
    <source>
        <dbReference type="ARBA" id="ARBA00023288"/>
    </source>
</evidence>
<comment type="subcellular location">
    <subcellularLocation>
        <location evidence="1">Cell membrane</location>
        <topology evidence="1">Lipid-anchor</topology>
        <topology evidence="1">GPI-anchor</topology>
    </subcellularLocation>
</comment>
<evidence type="ECO:0000256" key="14">
    <source>
        <dbReference type="PIRSR" id="PIRSR601952-1"/>
    </source>
</evidence>
<gene>
    <name evidence="19" type="ORF">OTU49_010575</name>
</gene>
<dbReference type="CDD" id="cd16012">
    <property type="entry name" value="ALP"/>
    <property type="match status" value="1"/>
</dbReference>
<keyword evidence="7 15" id="KW-0479">Metal-binding</keyword>
<dbReference type="Proteomes" id="UP001445076">
    <property type="component" value="Unassembled WGS sequence"/>
</dbReference>
<comment type="caution">
    <text evidence="19">The sequence shown here is derived from an EMBL/GenBank/DDBJ whole genome shotgun (WGS) entry which is preliminary data.</text>
</comment>
<keyword evidence="4" id="KW-1003">Cell membrane</keyword>
<dbReference type="PRINTS" id="PR00113">
    <property type="entry name" value="ALKPHPHTASE"/>
</dbReference>
<evidence type="ECO:0000256" key="10">
    <source>
        <dbReference type="ARBA" id="ARBA00022842"/>
    </source>
</evidence>
<evidence type="ECO:0000256" key="5">
    <source>
        <dbReference type="ARBA" id="ARBA00022553"/>
    </source>
</evidence>
<evidence type="ECO:0000313" key="20">
    <source>
        <dbReference type="Proteomes" id="UP001445076"/>
    </source>
</evidence>
<dbReference type="InterPro" id="IPR017850">
    <property type="entry name" value="Alkaline_phosphatase_core_sf"/>
</dbReference>
<dbReference type="PROSITE" id="PS00123">
    <property type="entry name" value="ALKALINE_PHOSPHATASE"/>
    <property type="match status" value="1"/>
</dbReference>
<dbReference type="AlphaFoldDB" id="A0AAW0YFI5"/>
<sequence>MARRRTPWATVWIILATAAVAPSQHHKPEDRHHWWNLGQNELVAALNVRDNWNVAKNVVFFLGDGLGITANTAARIFKGQKLGRNGEEGYLAWERFPNAALLKTYNVDKQVPDSAATATAFLCGVKGNFYTLGVDQSVTKGNCSASKNPAFRVTSILHWAQEAGKDTGIVTNTRITHATPAAAYAHTAHRDWECDSALGEEGAGCKDIADQLVTDLPGKNIKVILGGGRQALGASRGASLNSTCFRKDGRNLTREWLNDKLSRGHSARYVTTLGEMEKVRAHDTDYLLGLFDDSHMPYEVDRLVGSSGSPSLRDMTIKALRLLKKSEKGFFLLVEGGRIDHALHDNIPHRAMEEIVAMDAAVAAALREVDLEETLLVVSADHSHVMTINGYPDRGNDILGITGELSKVDGLPYTTLMFTNGPGYNYTVDRYQVRRHDPRLVNTKHIDYRSQAAVPTPAMEETHGGEDVALWAIGPMAHLFHRTHEQNYVAHAMAYSACIGPSQNRCGRPSHATFTKRPSPTRKLPVHSPRTAALSTAAGSGTAVQLPGALPKFPTLSPVLQQLLNDNEQKIVTSLGLESVKSFSATEDVRQLLGRNVLLPHGG</sequence>
<evidence type="ECO:0000256" key="16">
    <source>
        <dbReference type="RuleBase" id="RU003946"/>
    </source>
</evidence>
<comment type="cofactor">
    <cofactor evidence="15">
        <name>Zn(2+)</name>
        <dbReference type="ChEBI" id="CHEBI:29105"/>
    </cofactor>
    <text evidence="15">Binds 2 Zn(2+) ions.</text>
</comment>
<dbReference type="PANTHER" id="PTHR11596">
    <property type="entry name" value="ALKALINE PHOSPHATASE"/>
    <property type="match status" value="1"/>
</dbReference>
<dbReference type="SUPFAM" id="SSF53649">
    <property type="entry name" value="Alkaline phosphatase-like"/>
    <property type="match status" value="1"/>
</dbReference>
<feature type="binding site" evidence="15">
    <location>
        <position position="382"/>
    </location>
    <ligand>
        <name>Zn(2+)</name>
        <dbReference type="ChEBI" id="CHEBI:29105"/>
        <label>2</label>
    </ligand>
</feature>
<keyword evidence="10 15" id="KW-0460">Magnesium</keyword>
<dbReference type="EMBL" id="JARKIK010000001">
    <property type="protein sequence ID" value="KAK8754100.1"/>
    <property type="molecule type" value="Genomic_DNA"/>
</dbReference>
<dbReference type="GO" id="GO:0005886">
    <property type="term" value="C:plasma membrane"/>
    <property type="evidence" value="ECO:0007669"/>
    <property type="project" value="UniProtKB-SubCell"/>
</dbReference>
<feature type="signal peptide" evidence="18">
    <location>
        <begin position="1"/>
        <end position="23"/>
    </location>
</feature>
<comment type="similarity">
    <text evidence="2 16">Belongs to the alkaline phosphatase family.</text>
</comment>
<evidence type="ECO:0000256" key="7">
    <source>
        <dbReference type="ARBA" id="ARBA00022723"/>
    </source>
</evidence>
<evidence type="ECO:0000256" key="11">
    <source>
        <dbReference type="ARBA" id="ARBA00023136"/>
    </source>
</evidence>
<feature type="binding site" evidence="15">
    <location>
        <position position="64"/>
    </location>
    <ligand>
        <name>Mg(2+)</name>
        <dbReference type="ChEBI" id="CHEBI:18420"/>
    </ligand>
</feature>
<feature type="binding site" evidence="15">
    <location>
        <position position="340"/>
    </location>
    <ligand>
        <name>Zn(2+)</name>
        <dbReference type="ChEBI" id="CHEBI:29105"/>
        <label>2</label>
    </ligand>
</feature>
<dbReference type="SMART" id="SM00098">
    <property type="entry name" value="alkPPc"/>
    <property type="match status" value="1"/>
</dbReference>
<keyword evidence="8 17" id="KW-0378">Hydrolase</keyword>
<evidence type="ECO:0000256" key="3">
    <source>
        <dbReference type="ARBA" id="ARBA00012647"/>
    </source>
</evidence>
<evidence type="ECO:0000256" key="2">
    <source>
        <dbReference type="ARBA" id="ARBA00005984"/>
    </source>
</evidence>
<feature type="binding site" evidence="15">
    <location>
        <position position="344"/>
    </location>
    <ligand>
        <name>Mg(2+)</name>
        <dbReference type="ChEBI" id="CHEBI:18420"/>
    </ligand>
</feature>
<evidence type="ECO:0000256" key="9">
    <source>
        <dbReference type="ARBA" id="ARBA00022833"/>
    </source>
</evidence>
<feature type="binding site" evidence="15">
    <location>
        <position position="381"/>
    </location>
    <ligand>
        <name>Zn(2+)</name>
        <dbReference type="ChEBI" id="CHEBI:29105"/>
        <label>2</label>
    </ligand>
</feature>
<dbReference type="Gene3D" id="3.40.720.10">
    <property type="entry name" value="Alkaline Phosphatase, subunit A"/>
    <property type="match status" value="1"/>
</dbReference>
<evidence type="ECO:0000256" key="15">
    <source>
        <dbReference type="PIRSR" id="PIRSR601952-2"/>
    </source>
</evidence>
<dbReference type="InterPro" id="IPR001952">
    <property type="entry name" value="Alkaline_phosphatase"/>
</dbReference>
<evidence type="ECO:0000256" key="17">
    <source>
        <dbReference type="RuleBase" id="RU003947"/>
    </source>
</evidence>
<keyword evidence="5" id="KW-0597">Phosphoprotein</keyword>
<evidence type="ECO:0000256" key="1">
    <source>
        <dbReference type="ARBA" id="ARBA00004609"/>
    </source>
</evidence>
<comment type="cofactor">
    <cofactor evidence="15">
        <name>Mg(2+)</name>
        <dbReference type="ChEBI" id="CHEBI:18420"/>
    </cofactor>
    <text evidence="15">Binds 1 Mg(2+) ion.</text>
</comment>
<feature type="chain" id="PRO_5043732458" description="Alkaline phosphatase" evidence="18">
    <location>
        <begin position="24"/>
        <end position="603"/>
    </location>
</feature>
<evidence type="ECO:0000256" key="6">
    <source>
        <dbReference type="ARBA" id="ARBA00022622"/>
    </source>
</evidence>
<feature type="active site" description="Phosphoserine intermediate" evidence="14">
    <location>
        <position position="114"/>
    </location>
</feature>
<protein>
    <recommendedName>
        <fullName evidence="3 17">Alkaline phosphatase</fullName>
        <ecNumber evidence="3 17">3.1.3.1</ecNumber>
    </recommendedName>
</protein>
<dbReference type="InterPro" id="IPR018299">
    <property type="entry name" value="Alkaline_phosphatase_AS"/>
</dbReference>
<dbReference type="EC" id="3.1.3.1" evidence="3 17"/>